<evidence type="ECO:0000256" key="1">
    <source>
        <dbReference type="SAM" id="MobiDB-lite"/>
    </source>
</evidence>
<sequence length="89" mass="9690">MSKKNINNSGVIIDEDKKIRTLDDIDQDAAAAFVTDTTQAEESTSRAGGREVVIAVGDVTSKPRTTNAVPKVVPTRRRRKSNPRRSPLA</sequence>
<protein>
    <submittedName>
        <fullName evidence="2">Uncharacterized protein</fullName>
    </submittedName>
</protein>
<name>A0A803LH19_CHEQI</name>
<dbReference type="Gramene" id="AUR62013266-RA">
    <property type="protein sequence ID" value="AUR62013266-RA:cds"/>
    <property type="gene ID" value="AUR62013266"/>
</dbReference>
<feature type="region of interest" description="Disordered" evidence="1">
    <location>
        <begin position="55"/>
        <end position="89"/>
    </location>
</feature>
<evidence type="ECO:0000313" key="2">
    <source>
        <dbReference type="EnsemblPlants" id="AUR62013266-RA:cds"/>
    </source>
</evidence>
<reference evidence="2" key="1">
    <citation type="journal article" date="2017" name="Nature">
        <title>The genome of Chenopodium quinoa.</title>
        <authorList>
            <person name="Jarvis D.E."/>
            <person name="Ho Y.S."/>
            <person name="Lightfoot D.J."/>
            <person name="Schmoeckel S.M."/>
            <person name="Li B."/>
            <person name="Borm T.J.A."/>
            <person name="Ohyanagi H."/>
            <person name="Mineta K."/>
            <person name="Michell C.T."/>
            <person name="Saber N."/>
            <person name="Kharbatia N.M."/>
            <person name="Rupper R.R."/>
            <person name="Sharp A.R."/>
            <person name="Dally N."/>
            <person name="Boughton B.A."/>
            <person name="Woo Y.H."/>
            <person name="Gao G."/>
            <person name="Schijlen E.G.W.M."/>
            <person name="Guo X."/>
            <person name="Momin A.A."/>
            <person name="Negrao S."/>
            <person name="Al-Babili S."/>
            <person name="Gehring C."/>
            <person name="Roessner U."/>
            <person name="Jung C."/>
            <person name="Murphy K."/>
            <person name="Arold S.T."/>
            <person name="Gojobori T."/>
            <person name="van der Linden C.G."/>
            <person name="van Loo E.N."/>
            <person name="Jellen E.N."/>
            <person name="Maughan P.J."/>
            <person name="Tester M."/>
        </authorList>
    </citation>
    <scope>NUCLEOTIDE SEQUENCE [LARGE SCALE GENOMIC DNA]</scope>
    <source>
        <strain evidence="2">cv. PI 614886</strain>
    </source>
</reference>
<dbReference type="OMA" id="ARTTNHV"/>
<proteinExistence type="predicted"/>
<reference evidence="2" key="2">
    <citation type="submission" date="2021-03" db="UniProtKB">
        <authorList>
            <consortium name="EnsemblPlants"/>
        </authorList>
    </citation>
    <scope>IDENTIFICATION</scope>
</reference>
<feature type="compositionally biased region" description="Basic residues" evidence="1">
    <location>
        <begin position="74"/>
        <end position="83"/>
    </location>
</feature>
<dbReference type="Proteomes" id="UP000596660">
    <property type="component" value="Unplaced"/>
</dbReference>
<organism evidence="2 3">
    <name type="scientific">Chenopodium quinoa</name>
    <name type="common">Quinoa</name>
    <dbReference type="NCBI Taxonomy" id="63459"/>
    <lineage>
        <taxon>Eukaryota</taxon>
        <taxon>Viridiplantae</taxon>
        <taxon>Streptophyta</taxon>
        <taxon>Embryophyta</taxon>
        <taxon>Tracheophyta</taxon>
        <taxon>Spermatophyta</taxon>
        <taxon>Magnoliopsida</taxon>
        <taxon>eudicotyledons</taxon>
        <taxon>Gunneridae</taxon>
        <taxon>Pentapetalae</taxon>
        <taxon>Caryophyllales</taxon>
        <taxon>Chenopodiaceae</taxon>
        <taxon>Chenopodioideae</taxon>
        <taxon>Atripliceae</taxon>
        <taxon>Chenopodium</taxon>
    </lineage>
</organism>
<accession>A0A803LH19</accession>
<keyword evidence="3" id="KW-1185">Reference proteome</keyword>
<evidence type="ECO:0000313" key="3">
    <source>
        <dbReference type="Proteomes" id="UP000596660"/>
    </source>
</evidence>
<dbReference type="EnsemblPlants" id="AUR62013266-RA">
    <property type="protein sequence ID" value="AUR62013266-RA:cds"/>
    <property type="gene ID" value="AUR62013266"/>
</dbReference>
<dbReference type="AlphaFoldDB" id="A0A803LH19"/>